<accession>A0AAJ5X6I0</accession>
<keyword evidence="2 5" id="KW-0812">Transmembrane</keyword>
<evidence type="ECO:0000256" key="1">
    <source>
        <dbReference type="ARBA" id="ARBA00004141"/>
    </source>
</evidence>
<evidence type="ECO:0000256" key="3">
    <source>
        <dbReference type="ARBA" id="ARBA00022989"/>
    </source>
</evidence>
<proteinExistence type="predicted"/>
<evidence type="ECO:0000256" key="2">
    <source>
        <dbReference type="ARBA" id="ARBA00022692"/>
    </source>
</evidence>
<dbReference type="Proteomes" id="UP001218362">
    <property type="component" value="Chromosome"/>
</dbReference>
<protein>
    <submittedName>
        <fullName evidence="7">Yip1 family protein</fullName>
    </submittedName>
</protein>
<feature type="transmembrane region" description="Helical" evidence="5">
    <location>
        <begin position="73"/>
        <end position="99"/>
    </location>
</feature>
<dbReference type="GO" id="GO:0016020">
    <property type="term" value="C:membrane"/>
    <property type="evidence" value="ECO:0007669"/>
    <property type="project" value="UniProtKB-SubCell"/>
</dbReference>
<feature type="transmembrane region" description="Helical" evidence="5">
    <location>
        <begin position="169"/>
        <end position="196"/>
    </location>
</feature>
<dbReference type="InterPro" id="IPR006977">
    <property type="entry name" value="Yip1_dom"/>
</dbReference>
<name>A0AAJ5X6I0_9SPHN</name>
<evidence type="ECO:0000259" key="6">
    <source>
        <dbReference type="Pfam" id="PF04893"/>
    </source>
</evidence>
<reference evidence="7" key="1">
    <citation type="submission" date="2023-03" db="EMBL/GenBank/DDBJ databases">
        <title>Andean soil-derived lignocellulolytic bacterial consortium as a source of novel taxa and putative plastic-active enzymes.</title>
        <authorList>
            <person name="Diaz-Garcia L."/>
            <person name="Chuvochina M."/>
            <person name="Feuerriegel G."/>
            <person name="Bunk B."/>
            <person name="Sproer C."/>
            <person name="Streit W.R."/>
            <person name="Rodriguez L.M."/>
            <person name="Overmann J."/>
            <person name="Jimenez D.J."/>
        </authorList>
    </citation>
    <scope>NUCLEOTIDE SEQUENCE</scope>
    <source>
        <strain evidence="7">MAG 26</strain>
    </source>
</reference>
<evidence type="ECO:0000256" key="5">
    <source>
        <dbReference type="SAM" id="Phobius"/>
    </source>
</evidence>
<evidence type="ECO:0000313" key="8">
    <source>
        <dbReference type="Proteomes" id="UP001218362"/>
    </source>
</evidence>
<gene>
    <name evidence="7" type="ORF">P0Y56_00850</name>
</gene>
<evidence type="ECO:0000256" key="4">
    <source>
        <dbReference type="ARBA" id="ARBA00023136"/>
    </source>
</evidence>
<feature type="transmembrane region" description="Helical" evidence="5">
    <location>
        <begin position="46"/>
        <end position="67"/>
    </location>
</feature>
<dbReference type="AlphaFoldDB" id="A0AAJ5X6I0"/>
<keyword evidence="4 5" id="KW-0472">Membrane</keyword>
<organism evidence="7 8">
    <name type="scientific">Candidatus Andeanibacterium colombiense</name>
    <dbReference type="NCBI Taxonomy" id="3121345"/>
    <lineage>
        <taxon>Bacteria</taxon>
        <taxon>Pseudomonadati</taxon>
        <taxon>Pseudomonadota</taxon>
        <taxon>Alphaproteobacteria</taxon>
        <taxon>Sphingomonadales</taxon>
        <taxon>Sphingomonadaceae</taxon>
        <taxon>Candidatus Andeanibacterium</taxon>
    </lineage>
</organism>
<keyword evidence="3 5" id="KW-1133">Transmembrane helix</keyword>
<feature type="domain" description="Yip1" evidence="6">
    <location>
        <begin position="21"/>
        <end position="185"/>
    </location>
</feature>
<feature type="transmembrane region" description="Helical" evidence="5">
    <location>
        <begin position="138"/>
        <end position="157"/>
    </location>
</feature>
<sequence>MSDNPLSTENTSSLVNRAKAIIMTPTTEWPRIAAEAKSPKEVLLQYALPLIAIGPICSILGSFLATYSLGLTFSIATAVVSFVLSIVSLYLLSFIANFLSSNFGGKNDFPSAFKLVAYSYTPAWIAGVLGLVTGIVPGLGFLALIALCYGLYLFYLGTTPVMSVPQDKAIGYVVIYVVSAIVLYLIIGAITTSIVLSMVVPASPALTITYQ</sequence>
<dbReference type="KEGG" id="acob:P0Y56_00850"/>
<dbReference type="Pfam" id="PF04893">
    <property type="entry name" value="Yip1"/>
    <property type="match status" value="1"/>
</dbReference>
<comment type="subcellular location">
    <subcellularLocation>
        <location evidence="1">Membrane</location>
        <topology evidence="1">Multi-pass membrane protein</topology>
    </subcellularLocation>
</comment>
<dbReference type="EMBL" id="CP119316">
    <property type="protein sequence ID" value="WEK46865.1"/>
    <property type="molecule type" value="Genomic_DNA"/>
</dbReference>
<evidence type="ECO:0000313" key="7">
    <source>
        <dbReference type="EMBL" id="WEK46865.1"/>
    </source>
</evidence>